<reference evidence="2" key="1">
    <citation type="journal article" date="2020" name="Stud. Mycol.">
        <title>101 Dothideomycetes genomes: a test case for predicting lifestyles and emergence of pathogens.</title>
        <authorList>
            <person name="Haridas S."/>
            <person name="Albert R."/>
            <person name="Binder M."/>
            <person name="Bloem J."/>
            <person name="Labutti K."/>
            <person name="Salamov A."/>
            <person name="Andreopoulos B."/>
            <person name="Baker S."/>
            <person name="Barry K."/>
            <person name="Bills G."/>
            <person name="Bluhm B."/>
            <person name="Cannon C."/>
            <person name="Castanera R."/>
            <person name="Culley D."/>
            <person name="Daum C."/>
            <person name="Ezra D."/>
            <person name="Gonzalez J."/>
            <person name="Henrissat B."/>
            <person name="Kuo A."/>
            <person name="Liang C."/>
            <person name="Lipzen A."/>
            <person name="Lutzoni F."/>
            <person name="Magnuson J."/>
            <person name="Mondo S."/>
            <person name="Nolan M."/>
            <person name="Ohm R."/>
            <person name="Pangilinan J."/>
            <person name="Park H.-J."/>
            <person name="Ramirez L."/>
            <person name="Alfaro M."/>
            <person name="Sun H."/>
            <person name="Tritt A."/>
            <person name="Yoshinaga Y."/>
            <person name="Zwiers L.-H."/>
            <person name="Turgeon B."/>
            <person name="Goodwin S."/>
            <person name="Spatafora J."/>
            <person name="Crous P."/>
            <person name="Grigoriev I."/>
        </authorList>
    </citation>
    <scope>NUCLEOTIDE SEQUENCE</scope>
    <source>
        <strain evidence="2">CBS 627.86</strain>
    </source>
</reference>
<protein>
    <recommendedName>
        <fullName evidence="4">Cyanovirin-N domain-containing protein</fullName>
    </recommendedName>
</protein>
<evidence type="ECO:0008006" key="4">
    <source>
        <dbReference type="Google" id="ProtNLM"/>
    </source>
</evidence>
<keyword evidence="3" id="KW-1185">Reference proteome</keyword>
<feature type="chain" id="PRO_5025437465" description="Cyanovirin-N domain-containing protein" evidence="1">
    <location>
        <begin position="26"/>
        <end position="182"/>
    </location>
</feature>
<evidence type="ECO:0000313" key="3">
    <source>
        <dbReference type="Proteomes" id="UP000799770"/>
    </source>
</evidence>
<dbReference type="AlphaFoldDB" id="A0A6A5YV68"/>
<sequence>MLVSTTSLLTLPLVFLGSIVHAVPALVPRDSVPSGCDPTCEFLCTKYTAHTLSIDGTSTSGLSASRDLKVTFDNVDVCPNQHHECSAGTSCDFRFHCNDGWSFYLKDQAMQGPWSYDLQGLPFDRYYTDDNPSGNMDVSQDDINCDGYGCGGGLSPLYCRFCLIHSEHKFWTAEKTCDLPSK</sequence>
<keyword evidence="1" id="KW-0732">Signal</keyword>
<dbReference type="EMBL" id="ML977336">
    <property type="protein sequence ID" value="KAF2110950.1"/>
    <property type="molecule type" value="Genomic_DNA"/>
</dbReference>
<name>A0A6A5YV68_9PLEO</name>
<evidence type="ECO:0000313" key="2">
    <source>
        <dbReference type="EMBL" id="KAF2110950.1"/>
    </source>
</evidence>
<organism evidence="2 3">
    <name type="scientific">Lophiotrema nucula</name>
    <dbReference type="NCBI Taxonomy" id="690887"/>
    <lineage>
        <taxon>Eukaryota</taxon>
        <taxon>Fungi</taxon>
        <taxon>Dikarya</taxon>
        <taxon>Ascomycota</taxon>
        <taxon>Pezizomycotina</taxon>
        <taxon>Dothideomycetes</taxon>
        <taxon>Pleosporomycetidae</taxon>
        <taxon>Pleosporales</taxon>
        <taxon>Lophiotremataceae</taxon>
        <taxon>Lophiotrema</taxon>
    </lineage>
</organism>
<dbReference type="OrthoDB" id="3788062at2759"/>
<evidence type="ECO:0000256" key="1">
    <source>
        <dbReference type="SAM" id="SignalP"/>
    </source>
</evidence>
<dbReference type="Proteomes" id="UP000799770">
    <property type="component" value="Unassembled WGS sequence"/>
</dbReference>
<gene>
    <name evidence="2" type="ORF">BDV96DRAFT_603551</name>
</gene>
<proteinExistence type="predicted"/>
<accession>A0A6A5YV68</accession>
<feature type="signal peptide" evidence="1">
    <location>
        <begin position="1"/>
        <end position="25"/>
    </location>
</feature>